<feature type="compositionally biased region" description="Basic and acidic residues" evidence="1">
    <location>
        <begin position="52"/>
        <end position="62"/>
    </location>
</feature>
<evidence type="ECO:0000256" key="1">
    <source>
        <dbReference type="SAM" id="MobiDB-lite"/>
    </source>
</evidence>
<evidence type="ECO:0000313" key="2">
    <source>
        <dbReference type="EMBL" id="QGN66646.1"/>
    </source>
</evidence>
<organism evidence="2">
    <name type="scientific">Morchella importuna</name>
    <dbReference type="NCBI Taxonomy" id="1174673"/>
    <lineage>
        <taxon>Eukaryota</taxon>
        <taxon>Fungi</taxon>
        <taxon>Dikarya</taxon>
        <taxon>Ascomycota</taxon>
        <taxon>Pezizomycotina</taxon>
        <taxon>Pezizomycetes</taxon>
        <taxon>Pezizales</taxon>
        <taxon>Morchellaceae</taxon>
        <taxon>Morchella</taxon>
    </lineage>
</organism>
<dbReference type="RefSeq" id="YP_009722244.1">
    <property type="nucleotide sequence ID" value="NC_045397.1"/>
</dbReference>
<dbReference type="EMBL" id="MK527108">
    <property type="protein sequence ID" value="QGN66646.1"/>
    <property type="molecule type" value="Genomic_DNA"/>
</dbReference>
<feature type="region of interest" description="Disordered" evidence="1">
    <location>
        <begin position="52"/>
        <end position="75"/>
    </location>
</feature>
<geneLocation type="mitochondrion" evidence="2"/>
<keyword evidence="2" id="KW-0496">Mitochondrion</keyword>
<sequence>MSPPHPTTRVVRMGGGKGHLLLSRLPTLSLSLTELNLQTSTASVILTYQRNTKEASRPRSVRDASPPSGRGGTLSWSLMPTRDKVRKIICLYNNYFIGGVLLVINHSRASSPTLYEVL</sequence>
<dbReference type="AlphaFoldDB" id="A0A650AF42"/>
<gene>
    <name evidence="2" type="primary">orf118</name>
</gene>
<accession>A0A650AF42</accession>
<reference evidence="2" key="1">
    <citation type="submission" date="2019-02" db="EMBL/GenBank/DDBJ databases">
        <title>The largest mitochondrial genome of Morchella importuna (272.2 kb) among fungi reservoir of numerous mitochondrial ORFs, repeatitive sequences and nuclear genome horizontal transfer.</title>
        <authorList>
            <person name="Liu W."/>
            <person name="Bian Y."/>
        </authorList>
    </citation>
    <scope>NUCLEOTIDE SEQUENCE</scope>
</reference>
<dbReference type="GeneID" id="42905968"/>
<proteinExistence type="predicted"/>
<name>A0A650AF42_9PEZI</name>
<protein>
    <submittedName>
        <fullName evidence="2">Uncharacterized protein</fullName>
    </submittedName>
</protein>